<keyword evidence="3" id="KW-1185">Reference proteome</keyword>
<protein>
    <recommendedName>
        <fullName evidence="4">Neuropeptide-like 4</fullName>
    </recommendedName>
</protein>
<dbReference type="EMBL" id="CAACVG010011146">
    <property type="protein sequence ID" value="VEN57434.1"/>
    <property type="molecule type" value="Genomic_DNA"/>
</dbReference>
<evidence type="ECO:0000313" key="2">
    <source>
        <dbReference type="EMBL" id="VEN57434.1"/>
    </source>
</evidence>
<sequence>MFKLLLVAALFALAVAAPEPLPKANPVPEAKAAPEAKPQFLAAAYSAPVVAAPVAYAGYAAPIAYSGYYPSVYSAGYTAYSPYTAAVVV</sequence>
<dbReference type="AlphaFoldDB" id="A0A653DB80"/>
<evidence type="ECO:0000313" key="3">
    <source>
        <dbReference type="Proteomes" id="UP000410492"/>
    </source>
</evidence>
<reference evidence="2 3" key="1">
    <citation type="submission" date="2019-01" db="EMBL/GenBank/DDBJ databases">
        <authorList>
            <person name="Sayadi A."/>
        </authorList>
    </citation>
    <scope>NUCLEOTIDE SEQUENCE [LARGE SCALE GENOMIC DNA]</scope>
</reference>
<organism evidence="2 3">
    <name type="scientific">Callosobruchus maculatus</name>
    <name type="common">Southern cowpea weevil</name>
    <name type="synonym">Pulse bruchid</name>
    <dbReference type="NCBI Taxonomy" id="64391"/>
    <lineage>
        <taxon>Eukaryota</taxon>
        <taxon>Metazoa</taxon>
        <taxon>Ecdysozoa</taxon>
        <taxon>Arthropoda</taxon>
        <taxon>Hexapoda</taxon>
        <taxon>Insecta</taxon>
        <taxon>Pterygota</taxon>
        <taxon>Neoptera</taxon>
        <taxon>Endopterygota</taxon>
        <taxon>Coleoptera</taxon>
        <taxon>Polyphaga</taxon>
        <taxon>Cucujiformia</taxon>
        <taxon>Chrysomeloidea</taxon>
        <taxon>Chrysomelidae</taxon>
        <taxon>Bruchinae</taxon>
        <taxon>Bruchini</taxon>
        <taxon>Callosobruchus</taxon>
    </lineage>
</organism>
<feature type="signal peptide" evidence="1">
    <location>
        <begin position="1"/>
        <end position="16"/>
    </location>
</feature>
<name>A0A653DB80_CALMS</name>
<keyword evidence="1" id="KW-0732">Signal</keyword>
<gene>
    <name evidence="2" type="ORF">CALMAC_LOCUS16060</name>
</gene>
<feature type="chain" id="PRO_5024817863" description="Neuropeptide-like 4" evidence="1">
    <location>
        <begin position="17"/>
        <end position="89"/>
    </location>
</feature>
<evidence type="ECO:0000256" key="1">
    <source>
        <dbReference type="SAM" id="SignalP"/>
    </source>
</evidence>
<proteinExistence type="predicted"/>
<evidence type="ECO:0008006" key="4">
    <source>
        <dbReference type="Google" id="ProtNLM"/>
    </source>
</evidence>
<accession>A0A653DB80</accession>
<dbReference type="Proteomes" id="UP000410492">
    <property type="component" value="Unassembled WGS sequence"/>
</dbReference>